<name>A0AC61D681_9FIRM</name>
<proteinExistence type="predicted"/>
<accession>A0AC61D681</accession>
<evidence type="ECO:0000313" key="2">
    <source>
        <dbReference type="Proteomes" id="UP000224460"/>
    </source>
</evidence>
<evidence type="ECO:0000313" key="1">
    <source>
        <dbReference type="EMBL" id="PHV69219.1"/>
    </source>
</evidence>
<dbReference type="Proteomes" id="UP000224460">
    <property type="component" value="Unassembled WGS sequence"/>
</dbReference>
<comment type="caution">
    <text evidence="1">The sequence shown here is derived from an EMBL/GenBank/DDBJ whole genome shotgun (WGS) entry which is preliminary data.</text>
</comment>
<dbReference type="EMBL" id="PEDL01000042">
    <property type="protein sequence ID" value="PHV69219.1"/>
    <property type="molecule type" value="Genomic_DNA"/>
</dbReference>
<reference evidence="1" key="1">
    <citation type="submission" date="2017-10" db="EMBL/GenBank/DDBJ databases">
        <title>Genome sequence of cellulolytic Lachnospiraceae bacterium XHS1971 isolated from hotspring sediment.</title>
        <authorList>
            <person name="Vasudevan G."/>
            <person name="Joshi A.J."/>
            <person name="Hivarkar S."/>
            <person name="Lanjekar V.B."/>
            <person name="Dhakephalkar P.K."/>
            <person name="Dagar S."/>
        </authorList>
    </citation>
    <scope>NUCLEOTIDE SEQUENCE</scope>
    <source>
        <strain evidence="1">XHS1971</strain>
    </source>
</reference>
<keyword evidence="2" id="KW-1185">Reference proteome</keyword>
<protein>
    <submittedName>
        <fullName evidence="1">GNAT family N-acetyltransferase</fullName>
    </submittedName>
</protein>
<sequence length="165" mass="19294">MKKCTFEKIVEEDIESVREIYLYYIQNSTATFHKRDISYQEMKELVIFNNPKYESYTIYYEGELCGYVILTQYKVREAFDQSAEITIYLKQGFEGKGIGTQAVNFIEDRARTKDLHVLLALVCGENTGSMALFEKMGYVKCAHYKEVGYKFGRWLDLVGYEKIIS</sequence>
<organism evidence="1 2">
    <name type="scientific">Sporanaerobium hydrogeniformans</name>
    <dbReference type="NCBI Taxonomy" id="3072179"/>
    <lineage>
        <taxon>Bacteria</taxon>
        <taxon>Bacillati</taxon>
        <taxon>Bacillota</taxon>
        <taxon>Clostridia</taxon>
        <taxon>Lachnospirales</taxon>
        <taxon>Lachnospiraceae</taxon>
        <taxon>Sporanaerobium</taxon>
    </lineage>
</organism>
<gene>
    <name evidence="1" type="ORF">CS063_17075</name>
</gene>